<dbReference type="EMBL" id="REGN01011324">
    <property type="protein sequence ID" value="RMZ97576.1"/>
    <property type="molecule type" value="Genomic_DNA"/>
</dbReference>
<reference evidence="1 2" key="1">
    <citation type="journal article" date="2018" name="Sci. Rep.">
        <title>Genomic signatures of local adaptation to the degree of environmental predictability in rotifers.</title>
        <authorList>
            <person name="Franch-Gras L."/>
            <person name="Hahn C."/>
            <person name="Garcia-Roger E.M."/>
            <person name="Carmona M.J."/>
            <person name="Serra M."/>
            <person name="Gomez A."/>
        </authorList>
    </citation>
    <scope>NUCLEOTIDE SEQUENCE [LARGE SCALE GENOMIC DNA]</scope>
    <source>
        <strain evidence="1">HYR1</strain>
    </source>
</reference>
<protein>
    <submittedName>
        <fullName evidence="1">Uncharacterized protein</fullName>
    </submittedName>
</protein>
<proteinExistence type="predicted"/>
<name>A0A3M7PEM0_BRAPC</name>
<sequence>METVIFTKEVLEKLSNKELREKAWKIYLTDSKSAGTGAVAGPEVKHLLSADVAKELDKEIMNSIEHKLKVLNGQGEDKFEVVNERKSRKAIKNTVHKKMSLEKKVKNKLAPMLVLQTDIEGLQKLRESKIRSKNCDYGENERYSPVTLKSQNDECDSVEFDSFEISEKITSL</sequence>
<gene>
    <name evidence="1" type="ORF">BpHYR1_015369</name>
</gene>
<comment type="caution">
    <text evidence="1">The sequence shown here is derived from an EMBL/GenBank/DDBJ whole genome shotgun (WGS) entry which is preliminary data.</text>
</comment>
<organism evidence="1 2">
    <name type="scientific">Brachionus plicatilis</name>
    <name type="common">Marine rotifer</name>
    <name type="synonym">Brachionus muelleri</name>
    <dbReference type="NCBI Taxonomy" id="10195"/>
    <lineage>
        <taxon>Eukaryota</taxon>
        <taxon>Metazoa</taxon>
        <taxon>Spiralia</taxon>
        <taxon>Gnathifera</taxon>
        <taxon>Rotifera</taxon>
        <taxon>Eurotatoria</taxon>
        <taxon>Monogononta</taxon>
        <taxon>Pseudotrocha</taxon>
        <taxon>Ploima</taxon>
        <taxon>Brachionidae</taxon>
        <taxon>Brachionus</taxon>
    </lineage>
</organism>
<dbReference type="Proteomes" id="UP000276133">
    <property type="component" value="Unassembled WGS sequence"/>
</dbReference>
<evidence type="ECO:0000313" key="1">
    <source>
        <dbReference type="EMBL" id="RMZ97576.1"/>
    </source>
</evidence>
<dbReference type="AlphaFoldDB" id="A0A3M7PEM0"/>
<dbReference type="OrthoDB" id="10597683at2759"/>
<accession>A0A3M7PEM0</accession>
<keyword evidence="2" id="KW-1185">Reference proteome</keyword>
<evidence type="ECO:0000313" key="2">
    <source>
        <dbReference type="Proteomes" id="UP000276133"/>
    </source>
</evidence>